<name>A0A4R2RXE2_9FIRM</name>
<dbReference type="InterPro" id="IPR032466">
    <property type="entry name" value="Metal_Hydrolase"/>
</dbReference>
<dbReference type="GO" id="GO:0006145">
    <property type="term" value="P:purine nucleobase catabolic process"/>
    <property type="evidence" value="ECO:0007669"/>
    <property type="project" value="TreeGrafter"/>
</dbReference>
<feature type="binding site" evidence="6">
    <location>
        <position position="155"/>
    </location>
    <ligand>
        <name>Zn(2+)</name>
        <dbReference type="ChEBI" id="CHEBI:29105"/>
        <label>2</label>
    </ligand>
</feature>
<dbReference type="NCBIfam" id="TIGR00857">
    <property type="entry name" value="pyrC_multi"/>
    <property type="match status" value="1"/>
</dbReference>
<keyword evidence="6" id="KW-0862">Zinc</keyword>
<dbReference type="OrthoDB" id="9765462at2"/>
<comment type="similarity">
    <text evidence="2 6">Belongs to the metallo-dependent hydrolases superfamily. DHOase family. Class I DHOase subfamily.</text>
</comment>
<dbReference type="InterPro" id="IPR011059">
    <property type="entry name" value="Metal-dep_hydrolase_composite"/>
</dbReference>
<evidence type="ECO:0000256" key="2">
    <source>
        <dbReference type="ARBA" id="ARBA00010286"/>
    </source>
</evidence>
<feature type="binding site" evidence="6">
    <location>
        <position position="65"/>
    </location>
    <ligand>
        <name>Zn(2+)</name>
        <dbReference type="ChEBI" id="CHEBI:29105"/>
        <label>1</label>
    </ligand>
</feature>
<keyword evidence="3 6" id="KW-0479">Metal-binding</keyword>
<comment type="function">
    <text evidence="1 6">Catalyzes the reversible cyclization of carbamoyl aspartate to dihydroorotate.</text>
</comment>
<evidence type="ECO:0000256" key="3">
    <source>
        <dbReference type="ARBA" id="ARBA00022723"/>
    </source>
</evidence>
<dbReference type="EMBL" id="SLXT01000004">
    <property type="protein sequence ID" value="TCP68138.1"/>
    <property type="molecule type" value="Genomic_DNA"/>
</dbReference>
<organism evidence="8 9">
    <name type="scientific">Heliophilum fasciatum</name>
    <dbReference type="NCBI Taxonomy" id="35700"/>
    <lineage>
        <taxon>Bacteria</taxon>
        <taxon>Bacillati</taxon>
        <taxon>Bacillota</taxon>
        <taxon>Clostridia</taxon>
        <taxon>Eubacteriales</taxon>
        <taxon>Heliobacteriaceae</taxon>
        <taxon>Heliophilum</taxon>
    </lineage>
</organism>
<dbReference type="GO" id="GO:0004151">
    <property type="term" value="F:dihydroorotase activity"/>
    <property type="evidence" value="ECO:0007669"/>
    <property type="project" value="UniProtKB-UniRule"/>
</dbReference>
<accession>A0A4R2RXE2</accession>
<feature type="domain" description="Dihydroorotase catalytic" evidence="7">
    <location>
        <begin position="52"/>
        <end position="238"/>
    </location>
</feature>
<keyword evidence="5 6" id="KW-0665">Pyrimidine biosynthesis</keyword>
<dbReference type="SUPFAM" id="SSF51556">
    <property type="entry name" value="Metallo-dependent hydrolases"/>
    <property type="match status" value="1"/>
</dbReference>
<dbReference type="InterPro" id="IPR050138">
    <property type="entry name" value="DHOase/Allantoinase_Hydrolase"/>
</dbReference>
<keyword evidence="4 6" id="KW-0378">Hydrolase</keyword>
<feature type="binding site" evidence="6">
    <location>
        <position position="155"/>
    </location>
    <ligand>
        <name>Zn(2+)</name>
        <dbReference type="ChEBI" id="CHEBI:29105"/>
        <label>1</label>
    </ligand>
</feature>
<evidence type="ECO:0000313" key="8">
    <source>
        <dbReference type="EMBL" id="TCP68138.1"/>
    </source>
</evidence>
<dbReference type="PANTHER" id="PTHR43668:SF2">
    <property type="entry name" value="ALLANTOINASE"/>
    <property type="match status" value="1"/>
</dbReference>
<dbReference type="RefSeq" id="WP_131918168.1">
    <property type="nucleotide sequence ID" value="NZ_JAOQNU010000004.1"/>
</dbReference>
<dbReference type="GO" id="GO:0005737">
    <property type="term" value="C:cytoplasm"/>
    <property type="evidence" value="ECO:0007669"/>
    <property type="project" value="TreeGrafter"/>
</dbReference>
<dbReference type="SUPFAM" id="SSF51338">
    <property type="entry name" value="Composite domain of metallo-dependent hydrolases"/>
    <property type="match status" value="1"/>
</dbReference>
<reference evidence="8 9" key="1">
    <citation type="submission" date="2019-03" db="EMBL/GenBank/DDBJ databases">
        <title>Genomic Encyclopedia of Type Strains, Phase IV (KMG-IV): sequencing the most valuable type-strain genomes for metagenomic binning, comparative biology and taxonomic classification.</title>
        <authorList>
            <person name="Goeker M."/>
        </authorList>
    </citation>
    <scope>NUCLEOTIDE SEQUENCE [LARGE SCALE GENOMIC DNA]</scope>
    <source>
        <strain evidence="8 9">DSM 11170</strain>
    </source>
</reference>
<dbReference type="PROSITE" id="PS00483">
    <property type="entry name" value="DIHYDROOROTASE_2"/>
    <property type="match status" value="1"/>
</dbReference>
<dbReference type="EC" id="3.5.2.3" evidence="6"/>
<comment type="caution">
    <text evidence="6">Lacks conserved residue(s) required for the propagation of feature annotation.</text>
</comment>
<comment type="cofactor">
    <cofactor evidence="6">
        <name>Zn(2+)</name>
        <dbReference type="ChEBI" id="CHEBI:29105"/>
    </cofactor>
    <text evidence="6">Binds 2 Zn(2+) ions per subunit.</text>
</comment>
<feature type="binding site" evidence="6">
    <location>
        <position position="308"/>
    </location>
    <ligand>
        <name>Zn(2+)</name>
        <dbReference type="ChEBI" id="CHEBI:29105"/>
        <label>1</label>
    </ligand>
</feature>
<gene>
    <name evidence="6" type="primary">pyrC</name>
    <name evidence="8" type="ORF">EDD73_10440</name>
</gene>
<dbReference type="Pfam" id="PF12890">
    <property type="entry name" value="DHOase"/>
    <property type="match status" value="1"/>
</dbReference>
<dbReference type="Gene3D" id="3.20.20.140">
    <property type="entry name" value="Metal-dependent hydrolases"/>
    <property type="match status" value="1"/>
</dbReference>
<evidence type="ECO:0000259" key="7">
    <source>
        <dbReference type="Pfam" id="PF12890"/>
    </source>
</evidence>
<comment type="catalytic activity">
    <reaction evidence="6">
        <text>(S)-dihydroorotate + H2O = N-carbamoyl-L-aspartate + H(+)</text>
        <dbReference type="Rhea" id="RHEA:24296"/>
        <dbReference type="ChEBI" id="CHEBI:15377"/>
        <dbReference type="ChEBI" id="CHEBI:15378"/>
        <dbReference type="ChEBI" id="CHEBI:30864"/>
        <dbReference type="ChEBI" id="CHEBI:32814"/>
        <dbReference type="EC" id="3.5.2.3"/>
    </reaction>
</comment>
<evidence type="ECO:0000313" key="9">
    <source>
        <dbReference type="Proteomes" id="UP000294813"/>
    </source>
</evidence>
<sequence>MALVIKNGRVLDPAQRIDHVLDIRVDKGIIVACGPNLADHAEESDQIIDATGKLVIPGLIDVHCHLREPGGEAKETLATGTRAGARGGFTALCAMPNTSPVCDNQTGVEFLKSRAQATGVVRVYPIGAISKGLQGQELAEMGDMAECGAVAFSDDGKSVLRADLMRQALSYATMCKRIITAHCEDKDLATDGAMNEGYWSTLLGLRGLPAVAEDVFVARDILLAESVGAPVHIAHVSTMGAVNLIRQAQARGVDVTGEVCPHHLALTDAAVEGYNTATKVSPPLRTERDRVALKDGLADGTLTILATDHAPHTPEEKKREYAYAPFGISGLETAWPVFWRELIESGILTLHQLVAALTIHPAKRFGLPGGDLTVGSAADITIIDTGHREKVSLDGWQSKGLNTPFLGWELTSWPITTIVGGTVVMRDRQMLI</sequence>
<protein>
    <recommendedName>
        <fullName evidence="6">Dihydroorotase</fullName>
        <shortName evidence="6">DHOase</shortName>
        <ecNumber evidence="6">3.5.2.3</ecNumber>
    </recommendedName>
</protein>
<dbReference type="CDD" id="cd01317">
    <property type="entry name" value="DHOase_IIa"/>
    <property type="match status" value="1"/>
</dbReference>
<dbReference type="UniPathway" id="UPA00070">
    <property type="reaction ID" value="UER00117"/>
</dbReference>
<dbReference type="PANTHER" id="PTHR43668">
    <property type="entry name" value="ALLANTOINASE"/>
    <property type="match status" value="1"/>
</dbReference>
<keyword evidence="9" id="KW-1185">Reference proteome</keyword>
<feature type="binding site" evidence="6">
    <location>
        <begin position="326"/>
        <end position="327"/>
    </location>
    <ligand>
        <name>substrate</name>
    </ligand>
</feature>
<dbReference type="InterPro" id="IPR002195">
    <property type="entry name" value="Dihydroorotase_CS"/>
</dbReference>
<evidence type="ECO:0000256" key="6">
    <source>
        <dbReference type="HAMAP-Rule" id="MF_00220"/>
    </source>
</evidence>
<dbReference type="Gene3D" id="2.30.40.10">
    <property type="entry name" value="Urease, subunit C, domain 1"/>
    <property type="match status" value="1"/>
</dbReference>
<dbReference type="InterPro" id="IPR004722">
    <property type="entry name" value="DHOase"/>
</dbReference>
<feature type="binding site" evidence="6">
    <location>
        <position position="235"/>
    </location>
    <ligand>
        <name>Zn(2+)</name>
        <dbReference type="ChEBI" id="CHEBI:29105"/>
        <label>2</label>
    </ligand>
</feature>
<evidence type="ECO:0000256" key="4">
    <source>
        <dbReference type="ARBA" id="ARBA00022801"/>
    </source>
</evidence>
<dbReference type="GO" id="GO:0008270">
    <property type="term" value="F:zinc ion binding"/>
    <property type="evidence" value="ECO:0007669"/>
    <property type="project" value="UniProtKB-UniRule"/>
</dbReference>
<dbReference type="HAMAP" id="MF_00220_B">
    <property type="entry name" value="PyrC_classI_B"/>
    <property type="match status" value="1"/>
</dbReference>
<dbReference type="GO" id="GO:0004038">
    <property type="term" value="F:allantoinase activity"/>
    <property type="evidence" value="ECO:0007669"/>
    <property type="project" value="TreeGrafter"/>
</dbReference>
<dbReference type="AlphaFoldDB" id="A0A4R2RXE2"/>
<dbReference type="InterPro" id="IPR024403">
    <property type="entry name" value="DHOase_cat"/>
</dbReference>
<evidence type="ECO:0000256" key="1">
    <source>
        <dbReference type="ARBA" id="ARBA00002368"/>
    </source>
</evidence>
<feature type="active site" evidence="6">
    <location>
        <position position="308"/>
    </location>
</feature>
<feature type="binding site" evidence="6">
    <location>
        <position position="182"/>
    </location>
    <ligand>
        <name>Zn(2+)</name>
        <dbReference type="ChEBI" id="CHEBI:29105"/>
        <label>2</label>
    </ligand>
</feature>
<feature type="binding site" evidence="6">
    <location>
        <begin position="65"/>
        <end position="67"/>
    </location>
    <ligand>
        <name>substrate</name>
    </ligand>
</feature>
<proteinExistence type="inferred from homology"/>
<feature type="binding site" evidence="6">
    <location>
        <position position="63"/>
    </location>
    <ligand>
        <name>Zn(2+)</name>
        <dbReference type="ChEBI" id="CHEBI:29105"/>
        <label>1</label>
    </ligand>
</feature>
<comment type="caution">
    <text evidence="8">The sequence shown here is derived from an EMBL/GenBank/DDBJ whole genome shotgun (WGS) entry which is preliminary data.</text>
</comment>
<evidence type="ECO:0000256" key="5">
    <source>
        <dbReference type="ARBA" id="ARBA00022975"/>
    </source>
</evidence>
<dbReference type="Proteomes" id="UP000294813">
    <property type="component" value="Unassembled WGS sequence"/>
</dbReference>
<comment type="pathway">
    <text evidence="6">Pyrimidine metabolism; UMP biosynthesis via de novo pathway; (S)-dihydroorotate from bicarbonate: step 3/3.</text>
</comment>
<feature type="binding site" evidence="6">
    <location>
        <position position="312"/>
    </location>
    <ligand>
        <name>substrate</name>
    </ligand>
</feature>
<dbReference type="GO" id="GO:0044205">
    <property type="term" value="P:'de novo' UMP biosynthetic process"/>
    <property type="evidence" value="ECO:0007669"/>
    <property type="project" value="UniProtKB-UniRule"/>
</dbReference>
<feature type="binding site" evidence="6">
    <location>
        <position position="97"/>
    </location>
    <ligand>
        <name>substrate</name>
    </ligand>
</feature>